<dbReference type="InterPro" id="IPR050721">
    <property type="entry name" value="Trk_Ktr_HKT_K-transport"/>
</dbReference>
<keyword evidence="2" id="KW-0812">Transmembrane</keyword>
<keyword evidence="2" id="KW-0472">Membrane</keyword>
<name>Q7UEH3_RHOBA</name>
<dbReference type="PROSITE" id="PS51201">
    <property type="entry name" value="RCK_N"/>
    <property type="match status" value="1"/>
</dbReference>
<evidence type="ECO:0000313" key="4">
    <source>
        <dbReference type="EMBL" id="CAD79063.1"/>
    </source>
</evidence>
<dbReference type="InterPro" id="IPR036291">
    <property type="entry name" value="NAD(P)-bd_dom_sf"/>
</dbReference>
<dbReference type="STRING" id="243090.RB11331"/>
<feature type="domain" description="RCK N-terminal" evidence="3">
    <location>
        <begin position="192"/>
        <end position="315"/>
    </location>
</feature>
<dbReference type="AlphaFoldDB" id="Q7UEH3"/>
<sequence length="809" mass="91735">MRQERGPAVMMSAHSLFLIIIFALAGGAFAFYRIRPRLFMRTLRRIDEWSGLIIITAGLTVLICGCLGFASVGKDGPAKKYAANHTNKDAAQTSGNSNPNNLETGAPIPLTMGDAGSEEQDEKTEQGTSLAGAIYETFQIFAFNIEHTELERSLLLRLAMIAAILLATMVASKGIAILFHKSYEDMGLRFKSMHVVVCGLGRIGRQLLADLEAMKSEFQIVVIEPDEDNKNIEWAREMGAVVLIGDATRAEMLEAARVQRAREVFVVTGSDECNIESVIEIRDIIARKGRYGRFAWLTLGPLKNWRFLDYVRKKLPKLCCHVHILDKDLAEIVRDKSIQLERLRSQGKGNEDKENELIDVEIFNALERTARRLLEDISATVLRKAKAENDDGETLPTSPPQVLHYFMFGFGEFGQTLALKLAELSHFPSCTRTRMSVFDYEIARTAAVFTSRYPAFCANAPEEKSWVFDPEADDWEYKNCPADDDSKPKRKSPGIDYVCNARFVEYLDIADDTMLRQMKQVCEAANIQPVILVCFEDDRENFARAERLRAKLNSQDLDWPIFVWIPRQRELSQLLSEHRQHAQSKATDSCDLIPFGQCYGSVSYTEINDSWMDWLARHIHLVWMQPKDDHWTDSVGKLQNALQDEDGLSTLRSIDWEELDKTAKLVWEGRTEWERASNRSCAVHAVLKAAALGMRITGYTTKPAAQAPELGISPEVDEQLRKMEHYRWVAERLLAGWRYAEQRSDLRKTRWQITPWSQLDSPPQSVWDEAAAEGSKLNEKMKDEVIVRLLGSVVSIGVLIPKHQPQSRT</sequence>
<gene>
    <name evidence="4" type="ordered locus">RB11331</name>
</gene>
<evidence type="ECO:0000256" key="1">
    <source>
        <dbReference type="SAM" id="MobiDB-lite"/>
    </source>
</evidence>
<keyword evidence="5" id="KW-1185">Reference proteome</keyword>
<dbReference type="GO" id="GO:0071805">
    <property type="term" value="P:potassium ion transmembrane transport"/>
    <property type="evidence" value="ECO:0000318"/>
    <property type="project" value="GO_Central"/>
</dbReference>
<dbReference type="InParanoid" id="Q7UEH3"/>
<dbReference type="InterPro" id="IPR003148">
    <property type="entry name" value="RCK_N"/>
</dbReference>
<evidence type="ECO:0000259" key="3">
    <source>
        <dbReference type="PROSITE" id="PS51201"/>
    </source>
</evidence>
<dbReference type="Gene3D" id="6.20.350.10">
    <property type="match status" value="1"/>
</dbReference>
<dbReference type="eggNOG" id="COG1226">
    <property type="taxonomic scope" value="Bacteria"/>
</dbReference>
<dbReference type="Gene3D" id="3.40.50.720">
    <property type="entry name" value="NAD(P)-binding Rossmann-like Domain"/>
    <property type="match status" value="1"/>
</dbReference>
<feature type="region of interest" description="Disordered" evidence="1">
    <location>
        <begin position="88"/>
        <end position="126"/>
    </location>
</feature>
<dbReference type="Proteomes" id="UP000001025">
    <property type="component" value="Chromosome"/>
</dbReference>
<dbReference type="EMBL" id="BX294153">
    <property type="protein sequence ID" value="CAD79063.1"/>
    <property type="molecule type" value="Genomic_DNA"/>
</dbReference>
<dbReference type="PANTHER" id="PTHR43833">
    <property type="entry name" value="POTASSIUM CHANNEL PROTEIN 2-RELATED-RELATED"/>
    <property type="match status" value="1"/>
</dbReference>
<keyword evidence="2" id="KW-1133">Transmembrane helix</keyword>
<dbReference type="PATRIC" id="fig|243090.15.peg.5497"/>
<feature type="transmembrane region" description="Helical" evidence="2">
    <location>
        <begin position="12"/>
        <end position="32"/>
    </location>
</feature>
<dbReference type="HOGENOM" id="CLU_348466_0_0_0"/>
<organism evidence="4 5">
    <name type="scientific">Rhodopirellula baltica (strain DSM 10527 / NCIMB 13988 / SH1)</name>
    <dbReference type="NCBI Taxonomy" id="243090"/>
    <lineage>
        <taxon>Bacteria</taxon>
        <taxon>Pseudomonadati</taxon>
        <taxon>Planctomycetota</taxon>
        <taxon>Planctomycetia</taxon>
        <taxon>Pirellulales</taxon>
        <taxon>Pirellulaceae</taxon>
        <taxon>Rhodopirellula</taxon>
    </lineage>
</organism>
<dbReference type="GO" id="GO:0005267">
    <property type="term" value="F:potassium channel activity"/>
    <property type="evidence" value="ECO:0000318"/>
    <property type="project" value="GO_Central"/>
</dbReference>
<feature type="compositionally biased region" description="Polar residues" evidence="1">
    <location>
        <begin position="89"/>
        <end position="103"/>
    </location>
</feature>
<protein>
    <submittedName>
        <fullName evidence="4">Probable glutathione-regulated potassium-efflux system protein KefB</fullName>
    </submittedName>
</protein>
<reference evidence="4 5" key="1">
    <citation type="journal article" date="2003" name="Proc. Natl. Acad. Sci. U.S.A.">
        <title>Complete genome sequence of the marine planctomycete Pirellula sp. strain 1.</title>
        <authorList>
            <person name="Gloeckner F.O."/>
            <person name="Kube M."/>
            <person name="Bauer M."/>
            <person name="Teeling H."/>
            <person name="Lombardot T."/>
            <person name="Ludwig W."/>
            <person name="Gade D."/>
            <person name="Beck A."/>
            <person name="Borzym K."/>
            <person name="Heitmann K."/>
            <person name="Rabus R."/>
            <person name="Schlesner H."/>
            <person name="Amann R."/>
            <person name="Reinhardt R."/>
        </authorList>
    </citation>
    <scope>NUCLEOTIDE SEQUENCE [LARGE SCALE GENOMIC DNA]</scope>
    <source>
        <strain evidence="5">DSM 10527 / NCIMB 13988 / SH1</strain>
    </source>
</reference>
<dbReference type="OrthoDB" id="279435at2"/>
<proteinExistence type="predicted"/>
<dbReference type="EnsemblBacteria" id="CAD79063">
    <property type="protein sequence ID" value="CAD79063"/>
    <property type="gene ID" value="RB11331"/>
</dbReference>
<evidence type="ECO:0000313" key="5">
    <source>
        <dbReference type="Proteomes" id="UP000001025"/>
    </source>
</evidence>
<accession>Q7UEH3</accession>
<feature type="transmembrane region" description="Helical" evidence="2">
    <location>
        <begin position="52"/>
        <end position="72"/>
    </location>
</feature>
<feature type="transmembrane region" description="Helical" evidence="2">
    <location>
        <begin position="154"/>
        <end position="179"/>
    </location>
</feature>
<evidence type="ECO:0000256" key="2">
    <source>
        <dbReference type="SAM" id="Phobius"/>
    </source>
</evidence>
<dbReference type="GO" id="GO:0005886">
    <property type="term" value="C:plasma membrane"/>
    <property type="evidence" value="ECO:0000318"/>
    <property type="project" value="GO_Central"/>
</dbReference>
<dbReference type="SUPFAM" id="SSF51735">
    <property type="entry name" value="NAD(P)-binding Rossmann-fold domains"/>
    <property type="match status" value="1"/>
</dbReference>
<dbReference type="KEGG" id="rba:RB11331"/>
<dbReference type="PANTHER" id="PTHR43833:SF11">
    <property type="entry name" value="VOLTAGE-GATED POTASSIUM CHANNEL KCH"/>
    <property type="match status" value="1"/>
</dbReference>
<dbReference type="Pfam" id="PF02254">
    <property type="entry name" value="TrkA_N"/>
    <property type="match status" value="1"/>
</dbReference>